<comment type="caution">
    <text evidence="1">The sequence shown here is derived from an EMBL/GenBank/DDBJ whole genome shotgun (WGS) entry which is preliminary data.</text>
</comment>
<evidence type="ECO:0000313" key="2">
    <source>
        <dbReference type="Proteomes" id="UP001058074"/>
    </source>
</evidence>
<reference evidence="1" key="1">
    <citation type="journal article" date="2025" name="Int. J. Syst. Evol. Microbiol.">
        <title>Inconstantimicrobium mannanitabidum sp. nov., a novel member of the family Clostridiaceae isolated from anoxic soil under the treatment of reductive soil disinfestation.</title>
        <authorList>
            <person name="Ueki A."/>
            <person name="Tonouchi A."/>
            <person name="Honma S."/>
            <person name="Kaku N."/>
            <person name="Ueki K."/>
        </authorList>
    </citation>
    <scope>NUCLEOTIDE SEQUENCE</scope>
    <source>
        <strain evidence="1">TW13</strain>
    </source>
</reference>
<gene>
    <name evidence="1" type="ORF">rsdtw13_09190</name>
</gene>
<name>A0ACB5R9E9_9CLOT</name>
<evidence type="ECO:0000313" key="1">
    <source>
        <dbReference type="EMBL" id="GKX65661.1"/>
    </source>
</evidence>
<organism evidence="1 2">
    <name type="scientific">Inconstantimicrobium mannanitabidum</name>
    <dbReference type="NCBI Taxonomy" id="1604901"/>
    <lineage>
        <taxon>Bacteria</taxon>
        <taxon>Bacillati</taxon>
        <taxon>Bacillota</taxon>
        <taxon>Clostridia</taxon>
        <taxon>Eubacteriales</taxon>
        <taxon>Clostridiaceae</taxon>
        <taxon>Inconstantimicrobium</taxon>
    </lineage>
</organism>
<protein>
    <submittedName>
        <fullName evidence="1">Uncharacterized protein</fullName>
    </submittedName>
</protein>
<accession>A0ACB5R9E9</accession>
<proteinExistence type="predicted"/>
<sequence length="93" mass="10286">MNSRYEKDEIDINKTIIKGVAITVVSLVTIKFMPLLGINAAIGNGVTWITGGTRVADGFMIPNYFKALVGLMFGVDVYCVVKKDNSNFKKVRR</sequence>
<dbReference type="Proteomes" id="UP001058074">
    <property type="component" value="Unassembled WGS sequence"/>
</dbReference>
<keyword evidence="2" id="KW-1185">Reference proteome</keyword>
<dbReference type="EMBL" id="BROD01000001">
    <property type="protein sequence ID" value="GKX65661.1"/>
    <property type="molecule type" value="Genomic_DNA"/>
</dbReference>